<comment type="function">
    <text evidence="1">E3 ubiquitin-protein ligase. Component of the ribosome quality control complex (RQC), a ribosome-associated complex that mediates ubiquitination and extraction of incompletely synthesized nascent chains for proteasomal degradation.</text>
</comment>
<dbReference type="InterPro" id="IPR039795">
    <property type="entry name" value="LTN1/Rkr1"/>
</dbReference>
<organism evidence="3 4">
    <name type="scientific">Wuchereria bancrofti</name>
    <dbReference type="NCBI Taxonomy" id="6293"/>
    <lineage>
        <taxon>Eukaryota</taxon>
        <taxon>Metazoa</taxon>
        <taxon>Ecdysozoa</taxon>
        <taxon>Nematoda</taxon>
        <taxon>Chromadorea</taxon>
        <taxon>Rhabditida</taxon>
        <taxon>Spirurina</taxon>
        <taxon>Spiruromorpha</taxon>
        <taxon>Filarioidea</taxon>
        <taxon>Onchocercidae</taxon>
        <taxon>Wuchereria</taxon>
    </lineage>
</organism>
<dbReference type="GO" id="GO:0043023">
    <property type="term" value="F:ribosomal large subunit binding"/>
    <property type="evidence" value="ECO:0007669"/>
    <property type="project" value="TreeGrafter"/>
</dbReference>
<dbReference type="AlphaFoldDB" id="J9EIS9"/>
<dbReference type="GO" id="GO:0061630">
    <property type="term" value="F:ubiquitin protein ligase activity"/>
    <property type="evidence" value="ECO:0007669"/>
    <property type="project" value="UniProtKB-UniRule"/>
</dbReference>
<dbReference type="PANTHER" id="PTHR12389">
    <property type="entry name" value="ZINC FINGER PROTEIN 294"/>
    <property type="match status" value="1"/>
</dbReference>
<keyword evidence="1" id="KW-0833">Ubl conjugation pathway</keyword>
<protein>
    <recommendedName>
        <fullName evidence="1">E3 ubiquitin-protein ligase listerin</fullName>
        <ecNumber evidence="1">2.3.2.27</ecNumber>
    </recommendedName>
    <alternativeName>
        <fullName evidence="1">RING-type E3 ubiquitin transferase listerin</fullName>
    </alternativeName>
</protein>
<evidence type="ECO:0000256" key="1">
    <source>
        <dbReference type="RuleBase" id="RU367090"/>
    </source>
</evidence>
<dbReference type="GO" id="GO:0008270">
    <property type="term" value="F:zinc ion binding"/>
    <property type="evidence" value="ECO:0007669"/>
    <property type="project" value="UniProtKB-KW"/>
</dbReference>
<evidence type="ECO:0000313" key="3">
    <source>
        <dbReference type="EMBL" id="EJW75304.1"/>
    </source>
</evidence>
<dbReference type="GO" id="GO:1990116">
    <property type="term" value="P:ribosome-associated ubiquitin-dependent protein catabolic process"/>
    <property type="evidence" value="ECO:0007669"/>
    <property type="project" value="UniProtKB-UniRule"/>
</dbReference>
<dbReference type="PANTHER" id="PTHR12389:SF0">
    <property type="entry name" value="E3 UBIQUITIN-PROTEIN LIGASE LISTERIN"/>
    <property type="match status" value="1"/>
</dbReference>
<dbReference type="Proteomes" id="UP000004810">
    <property type="component" value="Unassembled WGS sequence"/>
</dbReference>
<dbReference type="Pfam" id="PF22958">
    <property type="entry name" value="Ltn1_1st"/>
    <property type="match status" value="1"/>
</dbReference>
<comment type="pathway">
    <text evidence="1">Protein modification; protein ubiquitination.</text>
</comment>
<comment type="subunit">
    <text evidence="1">Component of the ribosome quality control complex (RQC).</text>
</comment>
<keyword evidence="1" id="KW-0863">Zinc-finger</keyword>
<dbReference type="UniPathway" id="UPA00143"/>
<dbReference type="GO" id="GO:0072344">
    <property type="term" value="P:rescue of stalled ribosome"/>
    <property type="evidence" value="ECO:0007669"/>
    <property type="project" value="UniProtKB-UniRule"/>
</dbReference>
<dbReference type="Gene3D" id="1.25.10.10">
    <property type="entry name" value="Leucine-rich Repeat Variant"/>
    <property type="match status" value="1"/>
</dbReference>
<keyword evidence="1" id="KW-0479">Metal-binding</keyword>
<feature type="non-terminal residue" evidence="3">
    <location>
        <position position="1"/>
    </location>
</feature>
<dbReference type="InterPro" id="IPR016024">
    <property type="entry name" value="ARM-type_fold"/>
</dbReference>
<dbReference type="EMBL" id="ADBV01010745">
    <property type="protein sequence ID" value="EJW75304.1"/>
    <property type="molecule type" value="Genomic_DNA"/>
</dbReference>
<reference evidence="4" key="1">
    <citation type="submission" date="2012-08" db="EMBL/GenBank/DDBJ databases">
        <title>The Genome Sequence of Wuchereria bancrofti.</title>
        <authorList>
            <person name="Nutman T.B."/>
            <person name="Fink D.L."/>
            <person name="Russ C."/>
            <person name="Young S."/>
            <person name="Zeng Q."/>
            <person name="Koehrsen M."/>
            <person name="Alvarado L."/>
            <person name="Berlin A."/>
            <person name="Chapman S.B."/>
            <person name="Chen Z."/>
            <person name="Freedman E."/>
            <person name="Gellesch M."/>
            <person name="Goldberg J."/>
            <person name="Griggs A."/>
            <person name="Gujja S."/>
            <person name="Heilman E.R."/>
            <person name="Heiman D."/>
            <person name="Hepburn T."/>
            <person name="Howarth C."/>
            <person name="Jen D."/>
            <person name="Larson L."/>
            <person name="Lewis B."/>
            <person name="Mehta T."/>
            <person name="Park D."/>
            <person name="Pearson M."/>
            <person name="Roberts A."/>
            <person name="Saif S."/>
            <person name="Shea T."/>
            <person name="Shenoy N."/>
            <person name="Sisk P."/>
            <person name="Stolte C."/>
            <person name="Sykes S."/>
            <person name="Walk T."/>
            <person name="White J."/>
            <person name="Yandava C."/>
            <person name="Haas B."/>
            <person name="Henn M.R."/>
            <person name="Nusbaum C."/>
            <person name="Birren B."/>
        </authorList>
    </citation>
    <scope>NUCLEOTIDE SEQUENCE [LARGE SCALE GENOMIC DNA]</scope>
    <source>
        <strain evidence="4">NA</strain>
    </source>
</reference>
<dbReference type="EC" id="2.3.2.27" evidence="1"/>
<sequence length="254" mass="29401">AASSSHAAELLTNSGYPLQIVTFGDCEPFTTTSLENRDAGENLFDAEIQIALRKTTKRDLHTREKGLKELRRLIDEVAFDDVRKSFKHFAVLFPRLAFDATATVRSNVIRVLGDYIKKLRRNCEPYLEKVLSYAILMMHDSYSQVANESKSMLVDCFPNEKYGILIEMFKEPACVIALKFISGKHSLLLRCEEEETEEQRYVRLASQSLQYLHWFCTQSLSEEQRNRIIDFFNNRSYRRLLTSSSQVIHIKIIS</sequence>
<comment type="catalytic activity">
    <reaction evidence="1">
        <text>S-ubiquitinyl-[E2 ubiquitin-conjugating enzyme]-L-cysteine + [acceptor protein]-L-lysine = [E2 ubiquitin-conjugating enzyme]-L-cysteine + N(6)-ubiquitinyl-[acceptor protein]-L-lysine.</text>
        <dbReference type="EC" id="2.3.2.27"/>
    </reaction>
</comment>
<accession>J9EIS9</accession>
<gene>
    <name evidence="3" type="ORF">WUBG_13789</name>
</gene>
<dbReference type="InterPro" id="IPR054476">
    <property type="entry name" value="Ltn1_N"/>
</dbReference>
<dbReference type="SUPFAM" id="SSF48371">
    <property type="entry name" value="ARM repeat"/>
    <property type="match status" value="1"/>
</dbReference>
<proteinExistence type="inferred from homology"/>
<evidence type="ECO:0000259" key="2">
    <source>
        <dbReference type="Pfam" id="PF22958"/>
    </source>
</evidence>
<evidence type="ECO:0000313" key="4">
    <source>
        <dbReference type="Proteomes" id="UP000004810"/>
    </source>
</evidence>
<name>J9EIS9_WUCBA</name>
<dbReference type="GO" id="GO:0005829">
    <property type="term" value="C:cytosol"/>
    <property type="evidence" value="ECO:0007669"/>
    <property type="project" value="UniProtKB-UniRule"/>
</dbReference>
<dbReference type="GO" id="GO:1990112">
    <property type="term" value="C:RQC complex"/>
    <property type="evidence" value="ECO:0007669"/>
    <property type="project" value="UniProtKB-UniRule"/>
</dbReference>
<comment type="similarity">
    <text evidence="1">Belongs to the LTN1 family.</text>
</comment>
<keyword evidence="1" id="KW-0862">Zinc</keyword>
<keyword evidence="1" id="KW-0808">Transferase</keyword>
<dbReference type="InterPro" id="IPR011989">
    <property type="entry name" value="ARM-like"/>
</dbReference>
<dbReference type="GO" id="GO:0016567">
    <property type="term" value="P:protein ubiquitination"/>
    <property type="evidence" value="ECO:0007669"/>
    <property type="project" value="UniProtKB-UniPathway"/>
</dbReference>
<feature type="domain" description="E3 ubiquitin-protein ligase listerin N-terminal" evidence="2">
    <location>
        <begin position="46"/>
        <end position="249"/>
    </location>
</feature>
<comment type="caution">
    <text evidence="3">The sequence shown here is derived from an EMBL/GenBank/DDBJ whole genome shotgun (WGS) entry which is preliminary data.</text>
</comment>